<feature type="binding site" evidence="4">
    <location>
        <position position="54"/>
    </location>
    <ligand>
        <name>substrate</name>
    </ligand>
</feature>
<dbReference type="GO" id="GO:0030272">
    <property type="term" value="F:5-formyltetrahydrofolate cyclo-ligase activity"/>
    <property type="evidence" value="ECO:0007669"/>
    <property type="project" value="UniProtKB-EC"/>
</dbReference>
<dbReference type="eggNOG" id="COG0212">
    <property type="taxonomic scope" value="Bacteria"/>
</dbReference>
<keyword evidence="7" id="KW-1185">Reference proteome</keyword>
<sequence>MNEAVAQKHYLRTRIKHERLTLTKPFMERAALALLGHASEAKLIEDHHSIAFYLPTRGEISCMPMIEYALKLGKKCYVPKIYPNKKRGMWFLPYSGKESVKEGAFGILEPTSPISKAVRPSELDIIFMPLVAFDLKGNRLGMGGGYYDTVLANIPKHEQPKLIGLAYNLQQVRDIPQEKWDIQMDAVITPSNYRLFDRKPKTPTKPTLTPKP</sequence>
<name>C7R990_KANKD</name>
<dbReference type="AlphaFoldDB" id="C7R990"/>
<evidence type="ECO:0000313" key="7">
    <source>
        <dbReference type="Proteomes" id="UP000001231"/>
    </source>
</evidence>
<keyword evidence="2 4" id="KW-0547">Nucleotide-binding</keyword>
<gene>
    <name evidence="6" type="ordered locus">Kkor_2471</name>
</gene>
<keyword evidence="3 4" id="KW-0067">ATP-binding</keyword>
<dbReference type="SUPFAM" id="SSF100950">
    <property type="entry name" value="NagB/RpiA/CoA transferase-like"/>
    <property type="match status" value="1"/>
</dbReference>
<evidence type="ECO:0000313" key="6">
    <source>
        <dbReference type="EMBL" id="ACV27880.1"/>
    </source>
</evidence>
<comment type="catalytic activity">
    <reaction evidence="5">
        <text>(6S)-5-formyl-5,6,7,8-tetrahydrofolate + ATP = (6R)-5,10-methenyltetrahydrofolate + ADP + phosphate</text>
        <dbReference type="Rhea" id="RHEA:10488"/>
        <dbReference type="ChEBI" id="CHEBI:30616"/>
        <dbReference type="ChEBI" id="CHEBI:43474"/>
        <dbReference type="ChEBI" id="CHEBI:57455"/>
        <dbReference type="ChEBI" id="CHEBI:57457"/>
        <dbReference type="ChEBI" id="CHEBI:456216"/>
        <dbReference type="EC" id="6.3.3.2"/>
    </reaction>
</comment>
<keyword evidence="5" id="KW-0460">Magnesium</keyword>
<dbReference type="InParanoid" id="C7R990"/>
<feature type="binding site" evidence="4">
    <location>
        <position position="59"/>
    </location>
    <ligand>
        <name>substrate</name>
    </ligand>
</feature>
<dbReference type="FunCoup" id="C7R990">
    <property type="interactions" value="328"/>
</dbReference>
<keyword evidence="6" id="KW-0436">Ligase</keyword>
<evidence type="ECO:0000256" key="1">
    <source>
        <dbReference type="ARBA" id="ARBA00010638"/>
    </source>
</evidence>
<dbReference type="Pfam" id="PF01812">
    <property type="entry name" value="5-FTHF_cyc-lig"/>
    <property type="match status" value="1"/>
</dbReference>
<dbReference type="KEGG" id="kko:Kkor_2471"/>
<keyword evidence="5" id="KW-0479">Metal-binding</keyword>
<dbReference type="Proteomes" id="UP000001231">
    <property type="component" value="Chromosome"/>
</dbReference>
<dbReference type="GO" id="GO:0005524">
    <property type="term" value="F:ATP binding"/>
    <property type="evidence" value="ECO:0007669"/>
    <property type="project" value="UniProtKB-KW"/>
</dbReference>
<dbReference type="PANTHER" id="PTHR23407:SF1">
    <property type="entry name" value="5-FORMYLTETRAHYDROFOLATE CYCLO-LIGASE"/>
    <property type="match status" value="1"/>
</dbReference>
<dbReference type="HOGENOM" id="CLU_066245_0_0_6"/>
<dbReference type="GO" id="GO:0009396">
    <property type="term" value="P:folic acid-containing compound biosynthetic process"/>
    <property type="evidence" value="ECO:0007669"/>
    <property type="project" value="TreeGrafter"/>
</dbReference>
<accession>C7R990</accession>
<dbReference type="InterPro" id="IPR002698">
    <property type="entry name" value="FTHF_cligase"/>
</dbReference>
<comment type="cofactor">
    <cofactor evidence="5">
        <name>Mg(2+)</name>
        <dbReference type="ChEBI" id="CHEBI:18420"/>
    </cofactor>
</comment>
<dbReference type="GO" id="GO:0035999">
    <property type="term" value="P:tetrahydrofolate interconversion"/>
    <property type="evidence" value="ECO:0007669"/>
    <property type="project" value="TreeGrafter"/>
</dbReference>
<protein>
    <recommendedName>
        <fullName evidence="5">5-formyltetrahydrofolate cyclo-ligase</fullName>
        <ecNumber evidence="5">6.3.3.2</ecNumber>
    </recommendedName>
</protein>
<evidence type="ECO:0000256" key="2">
    <source>
        <dbReference type="ARBA" id="ARBA00022741"/>
    </source>
</evidence>
<proteinExistence type="inferred from homology"/>
<dbReference type="NCBIfam" id="TIGR02727">
    <property type="entry name" value="MTHFS_bact"/>
    <property type="match status" value="1"/>
</dbReference>
<dbReference type="InterPro" id="IPR024185">
    <property type="entry name" value="FTHF_cligase-like_sf"/>
</dbReference>
<organism evidence="6 7">
    <name type="scientific">Kangiella koreensis (strain DSM 16069 / JCM 12317 / KCTC 12182 / SW-125)</name>
    <dbReference type="NCBI Taxonomy" id="523791"/>
    <lineage>
        <taxon>Bacteria</taxon>
        <taxon>Pseudomonadati</taxon>
        <taxon>Pseudomonadota</taxon>
        <taxon>Gammaproteobacteria</taxon>
        <taxon>Kangiellales</taxon>
        <taxon>Kangiellaceae</taxon>
        <taxon>Kangiella</taxon>
    </lineage>
</organism>
<comment type="similarity">
    <text evidence="1 5">Belongs to the 5-formyltetrahydrofolate cyclo-ligase family.</text>
</comment>
<feature type="binding site" evidence="4">
    <location>
        <begin position="139"/>
        <end position="147"/>
    </location>
    <ligand>
        <name>ATP</name>
        <dbReference type="ChEBI" id="CHEBI:30616"/>
    </ligand>
</feature>
<reference evidence="6 7" key="1">
    <citation type="journal article" date="2009" name="Stand. Genomic Sci.">
        <title>Complete genome sequence of Kangiella koreensis type strain (SW-125).</title>
        <authorList>
            <person name="Han C."/>
            <person name="Sikorski J."/>
            <person name="Lapidus A."/>
            <person name="Nolan M."/>
            <person name="Glavina Del Rio T."/>
            <person name="Tice H."/>
            <person name="Cheng J.F."/>
            <person name="Lucas S."/>
            <person name="Chen F."/>
            <person name="Copeland A."/>
            <person name="Ivanova N."/>
            <person name="Mavromatis K."/>
            <person name="Ovchinnikova G."/>
            <person name="Pati A."/>
            <person name="Bruce D."/>
            <person name="Goodwin L."/>
            <person name="Pitluck S."/>
            <person name="Chen A."/>
            <person name="Palaniappan K."/>
            <person name="Land M."/>
            <person name="Hauser L."/>
            <person name="Chang Y.J."/>
            <person name="Jeffries C.D."/>
            <person name="Chain P."/>
            <person name="Saunders E."/>
            <person name="Brettin T."/>
            <person name="Goker M."/>
            <person name="Tindall B.J."/>
            <person name="Bristow J."/>
            <person name="Eisen J.A."/>
            <person name="Markowitz V."/>
            <person name="Hugenholtz P."/>
            <person name="Kyrpides N.C."/>
            <person name="Klenk H.P."/>
            <person name="Detter J.C."/>
        </authorList>
    </citation>
    <scope>NUCLEOTIDE SEQUENCE [LARGE SCALE GENOMIC DNA]</scope>
    <source>
        <strain evidence="7">DSM 16069 / KCTC 12182 / SW-125</strain>
    </source>
</reference>
<evidence type="ECO:0000256" key="4">
    <source>
        <dbReference type="PIRSR" id="PIRSR006806-1"/>
    </source>
</evidence>
<evidence type="ECO:0000256" key="5">
    <source>
        <dbReference type="RuleBase" id="RU361279"/>
    </source>
</evidence>
<dbReference type="EC" id="6.3.3.2" evidence="5"/>
<dbReference type="EMBL" id="CP001707">
    <property type="protein sequence ID" value="ACV27880.1"/>
    <property type="molecule type" value="Genomic_DNA"/>
</dbReference>
<dbReference type="PIRSF" id="PIRSF006806">
    <property type="entry name" value="FTHF_cligase"/>
    <property type="match status" value="1"/>
</dbReference>
<evidence type="ECO:0000256" key="3">
    <source>
        <dbReference type="ARBA" id="ARBA00022840"/>
    </source>
</evidence>
<feature type="binding site" evidence="4">
    <location>
        <begin position="8"/>
        <end position="12"/>
    </location>
    <ligand>
        <name>ATP</name>
        <dbReference type="ChEBI" id="CHEBI:30616"/>
    </ligand>
</feature>
<dbReference type="Gene3D" id="3.40.50.10420">
    <property type="entry name" value="NagB/RpiA/CoA transferase-like"/>
    <property type="match status" value="1"/>
</dbReference>
<dbReference type="OrthoDB" id="9801938at2"/>
<dbReference type="RefSeq" id="WP_015781485.1">
    <property type="nucleotide sequence ID" value="NC_013166.1"/>
</dbReference>
<dbReference type="InterPro" id="IPR037171">
    <property type="entry name" value="NagB/RpiA_transferase-like"/>
</dbReference>
<dbReference type="GO" id="GO:0046872">
    <property type="term" value="F:metal ion binding"/>
    <property type="evidence" value="ECO:0007669"/>
    <property type="project" value="UniProtKB-KW"/>
</dbReference>
<dbReference type="STRING" id="523791.Kkor_2471"/>
<dbReference type="PANTHER" id="PTHR23407">
    <property type="entry name" value="ATPASE INHIBITOR/5-FORMYLTETRAHYDROFOLATE CYCLO-LIGASE"/>
    <property type="match status" value="1"/>
</dbReference>